<dbReference type="NCBIfam" id="TIGR00087">
    <property type="entry name" value="surE"/>
    <property type="match status" value="1"/>
</dbReference>
<dbReference type="GO" id="GO:0008253">
    <property type="term" value="F:5'-nucleotidase activity"/>
    <property type="evidence" value="ECO:0007669"/>
    <property type="project" value="UniProtKB-UniRule"/>
</dbReference>
<evidence type="ECO:0000256" key="1">
    <source>
        <dbReference type="ARBA" id="ARBA00000815"/>
    </source>
</evidence>
<dbReference type="GO" id="GO:0000166">
    <property type="term" value="F:nucleotide binding"/>
    <property type="evidence" value="ECO:0007669"/>
    <property type="project" value="UniProtKB-KW"/>
</dbReference>
<dbReference type="GO" id="GO:0005737">
    <property type="term" value="C:cytoplasm"/>
    <property type="evidence" value="ECO:0007669"/>
    <property type="project" value="UniProtKB-SubCell"/>
</dbReference>
<sequence>MNILVTNDDGIDAVGIKTLVDSLKAFGNIYVVAPDSEKSAVGHGITMHQPLRVKSIEGFSEGVKAWSVSGTPSDCVKIGVEHLLEVRPDMLVSGINNGGNLGTDVLYSGTVSAAVEGALHRIPSMALSLAGSGQLKYDVASHYVPRLFEEILNHEELKSSLLNINIPSVELEDVKGIKITELGVQRYKNSFVKREDPMGRDYYWMSGVPEQLENREESDVIAIANKHISVTPLQFDLTNYGLLEKNINLGFRK</sequence>
<dbReference type="NCBIfam" id="NF001490">
    <property type="entry name" value="PRK00346.1-4"/>
    <property type="match status" value="1"/>
</dbReference>
<feature type="binding site" evidence="9">
    <location>
        <position position="96"/>
    </location>
    <ligand>
        <name>a divalent metal cation</name>
        <dbReference type="ChEBI" id="CHEBI:60240"/>
    </ligand>
</feature>
<protein>
    <recommendedName>
        <fullName evidence="9">5'-nucleotidase SurE</fullName>
        <ecNumber evidence="9">3.1.3.5</ecNumber>
    </recommendedName>
    <alternativeName>
        <fullName evidence="9">Nucleoside 5'-monophosphate phosphohydrolase</fullName>
    </alternativeName>
</protein>
<dbReference type="RefSeq" id="WP_071061834.1">
    <property type="nucleotide sequence ID" value="NZ_MKIE01000002.1"/>
</dbReference>
<reference evidence="11 12" key="1">
    <citation type="submission" date="2016-09" db="EMBL/GenBank/DDBJ databases">
        <title>Genome sequence of Eubacterium angustum.</title>
        <authorList>
            <person name="Poehlein A."/>
            <person name="Daniel R."/>
        </authorList>
    </citation>
    <scope>NUCLEOTIDE SEQUENCE [LARGE SCALE GENOMIC DNA]</scope>
    <source>
        <strain evidence="11 12">DSM 1989</strain>
    </source>
</reference>
<accession>A0A1S1VA04</accession>
<keyword evidence="5 9" id="KW-0963">Cytoplasm</keyword>
<name>A0A1S1VA04_9FIRM</name>
<comment type="cofactor">
    <cofactor evidence="2">
        <name>Mg(2+)</name>
        <dbReference type="ChEBI" id="CHEBI:18420"/>
    </cofactor>
</comment>
<feature type="domain" description="Survival protein SurE-like phosphatase/nucleotidase" evidence="10">
    <location>
        <begin position="3"/>
        <end position="188"/>
    </location>
</feature>
<comment type="similarity">
    <text evidence="4 9">Belongs to the SurE nucleotidase family.</text>
</comment>
<dbReference type="SUPFAM" id="SSF64167">
    <property type="entry name" value="SurE-like"/>
    <property type="match status" value="1"/>
</dbReference>
<evidence type="ECO:0000313" key="11">
    <source>
        <dbReference type="EMBL" id="OHW62967.1"/>
    </source>
</evidence>
<keyword evidence="12" id="KW-1185">Reference proteome</keyword>
<evidence type="ECO:0000256" key="8">
    <source>
        <dbReference type="ARBA" id="ARBA00022801"/>
    </source>
</evidence>
<dbReference type="Pfam" id="PF01975">
    <property type="entry name" value="SurE"/>
    <property type="match status" value="1"/>
</dbReference>
<comment type="cofactor">
    <cofactor evidence="9">
        <name>a divalent metal cation</name>
        <dbReference type="ChEBI" id="CHEBI:60240"/>
    </cofactor>
    <text evidence="9">Binds 1 divalent metal cation per subunit.</text>
</comment>
<dbReference type="NCBIfam" id="NF001492">
    <property type="entry name" value="PRK00346.2-2"/>
    <property type="match status" value="1"/>
</dbReference>
<dbReference type="AlphaFoldDB" id="A0A1S1VA04"/>
<dbReference type="GO" id="GO:0008254">
    <property type="term" value="F:3'-nucleotidase activity"/>
    <property type="evidence" value="ECO:0007669"/>
    <property type="project" value="TreeGrafter"/>
</dbReference>
<evidence type="ECO:0000256" key="7">
    <source>
        <dbReference type="ARBA" id="ARBA00022741"/>
    </source>
</evidence>
<dbReference type="STRING" id="39480.EUAN_07510"/>
<evidence type="ECO:0000259" key="10">
    <source>
        <dbReference type="Pfam" id="PF01975"/>
    </source>
</evidence>
<feature type="binding site" evidence="9">
    <location>
        <position position="8"/>
    </location>
    <ligand>
        <name>a divalent metal cation</name>
        <dbReference type="ChEBI" id="CHEBI:60240"/>
    </ligand>
</feature>
<evidence type="ECO:0000313" key="12">
    <source>
        <dbReference type="Proteomes" id="UP000180254"/>
    </source>
</evidence>
<dbReference type="PANTHER" id="PTHR30457">
    <property type="entry name" value="5'-NUCLEOTIDASE SURE"/>
    <property type="match status" value="1"/>
</dbReference>
<dbReference type="Gene3D" id="3.40.1210.10">
    <property type="entry name" value="Survival protein SurE-like phosphatase/nucleotidase"/>
    <property type="match status" value="1"/>
</dbReference>
<organism evidence="11 12">
    <name type="scientific">Andreesenia angusta</name>
    <dbReference type="NCBI Taxonomy" id="39480"/>
    <lineage>
        <taxon>Bacteria</taxon>
        <taxon>Bacillati</taxon>
        <taxon>Bacillota</taxon>
        <taxon>Tissierellia</taxon>
        <taxon>Tissierellales</taxon>
        <taxon>Gottschalkiaceae</taxon>
        <taxon>Andreesenia</taxon>
    </lineage>
</organism>
<dbReference type="InterPro" id="IPR002828">
    <property type="entry name" value="SurE-like_Pase/nucleotidase"/>
</dbReference>
<comment type="catalytic activity">
    <reaction evidence="1 9">
        <text>a ribonucleoside 5'-phosphate + H2O = a ribonucleoside + phosphate</text>
        <dbReference type="Rhea" id="RHEA:12484"/>
        <dbReference type="ChEBI" id="CHEBI:15377"/>
        <dbReference type="ChEBI" id="CHEBI:18254"/>
        <dbReference type="ChEBI" id="CHEBI:43474"/>
        <dbReference type="ChEBI" id="CHEBI:58043"/>
        <dbReference type="EC" id="3.1.3.5"/>
    </reaction>
</comment>
<dbReference type="GO" id="GO:0004309">
    <property type="term" value="F:exopolyphosphatase activity"/>
    <property type="evidence" value="ECO:0007669"/>
    <property type="project" value="TreeGrafter"/>
</dbReference>
<feature type="binding site" evidence="9">
    <location>
        <position position="9"/>
    </location>
    <ligand>
        <name>a divalent metal cation</name>
        <dbReference type="ChEBI" id="CHEBI:60240"/>
    </ligand>
</feature>
<gene>
    <name evidence="9 11" type="primary">surE</name>
    <name evidence="11" type="ORF">EUAN_07510</name>
</gene>
<dbReference type="PANTHER" id="PTHR30457:SF12">
    <property type="entry name" value="5'_3'-NUCLEOTIDASE SURE"/>
    <property type="match status" value="1"/>
</dbReference>
<dbReference type="EMBL" id="MKIE01000002">
    <property type="protein sequence ID" value="OHW62967.1"/>
    <property type="molecule type" value="Genomic_DNA"/>
</dbReference>
<dbReference type="OrthoDB" id="9780815at2"/>
<proteinExistence type="inferred from homology"/>
<evidence type="ECO:0000256" key="6">
    <source>
        <dbReference type="ARBA" id="ARBA00022723"/>
    </source>
</evidence>
<comment type="function">
    <text evidence="9">Nucleotidase that shows phosphatase activity on nucleoside 5'-monophosphates.</text>
</comment>
<dbReference type="InterPro" id="IPR030048">
    <property type="entry name" value="SurE"/>
</dbReference>
<evidence type="ECO:0000256" key="5">
    <source>
        <dbReference type="ARBA" id="ARBA00022490"/>
    </source>
</evidence>
<comment type="subcellular location">
    <subcellularLocation>
        <location evidence="3 9">Cytoplasm</location>
    </subcellularLocation>
</comment>
<evidence type="ECO:0000256" key="3">
    <source>
        <dbReference type="ARBA" id="ARBA00004496"/>
    </source>
</evidence>
<evidence type="ECO:0000256" key="4">
    <source>
        <dbReference type="ARBA" id="ARBA00011062"/>
    </source>
</evidence>
<dbReference type="EC" id="3.1.3.5" evidence="9"/>
<dbReference type="GO" id="GO:0046872">
    <property type="term" value="F:metal ion binding"/>
    <property type="evidence" value="ECO:0007669"/>
    <property type="project" value="UniProtKB-UniRule"/>
</dbReference>
<feature type="binding site" evidence="9">
    <location>
        <position position="39"/>
    </location>
    <ligand>
        <name>a divalent metal cation</name>
        <dbReference type="ChEBI" id="CHEBI:60240"/>
    </ligand>
</feature>
<keyword evidence="8 9" id="KW-0378">Hydrolase</keyword>
<dbReference type="Proteomes" id="UP000180254">
    <property type="component" value="Unassembled WGS sequence"/>
</dbReference>
<comment type="caution">
    <text evidence="11">The sequence shown here is derived from an EMBL/GenBank/DDBJ whole genome shotgun (WGS) entry which is preliminary data.</text>
</comment>
<keyword evidence="7 9" id="KW-0547">Nucleotide-binding</keyword>
<dbReference type="FunFam" id="3.40.1210.10:FF:000001">
    <property type="entry name" value="5'/3'-nucleotidase SurE"/>
    <property type="match status" value="1"/>
</dbReference>
<dbReference type="HAMAP" id="MF_00060">
    <property type="entry name" value="SurE"/>
    <property type="match status" value="1"/>
</dbReference>
<evidence type="ECO:0000256" key="2">
    <source>
        <dbReference type="ARBA" id="ARBA00001946"/>
    </source>
</evidence>
<dbReference type="InterPro" id="IPR036523">
    <property type="entry name" value="SurE-like_sf"/>
</dbReference>
<keyword evidence="6 9" id="KW-0479">Metal-binding</keyword>
<evidence type="ECO:0000256" key="9">
    <source>
        <dbReference type="HAMAP-Rule" id="MF_00060"/>
    </source>
</evidence>